<dbReference type="Proteomes" id="UP001161691">
    <property type="component" value="Unassembled WGS sequence"/>
</dbReference>
<dbReference type="CDD" id="cd03469">
    <property type="entry name" value="Rieske_RO_Alpha_N"/>
    <property type="match status" value="1"/>
</dbReference>
<evidence type="ECO:0000256" key="5">
    <source>
        <dbReference type="ARBA" id="ARBA00023014"/>
    </source>
</evidence>
<accession>A0ABT6TBV3</accession>
<dbReference type="InterPro" id="IPR036922">
    <property type="entry name" value="Rieske_2Fe-2S_sf"/>
</dbReference>
<dbReference type="PROSITE" id="PS00570">
    <property type="entry name" value="RING_HYDROXYL_ALPHA"/>
    <property type="match status" value="1"/>
</dbReference>
<evidence type="ECO:0000256" key="1">
    <source>
        <dbReference type="ARBA" id="ARBA00022714"/>
    </source>
</evidence>
<sequence length="328" mass="36032">MHQPDPALTKEWLPALSSDRLGAEPLSVELLGVKLAIVRLGGKVRAFRDLCIHRGVPLSMGRVEGERLICAYHGWSYDGCGACVRIPAQAANKAIPEKAKAQVFACAEQSGLIWVCLGEPSGAPPTASLGEFDSPAYRRVHCDPYLLQAAGPRIVENFLDVSHLMFVHEGLLGDPEAAEIGEHRVHRTPEGLASDEIAVYQPDGDGTGQGLVNRYVYKVLGPLTAWLEKRDSANPGHVFGLLLTVTPHSERHSTAFAVIYRNYELDTPDEVFSSFQDRLIEQDRAIVEAQKPELLPLDLQAELHLVSDRISIAYRQWLRELGVSFGTA</sequence>
<dbReference type="PANTHER" id="PTHR21266:SF57">
    <property type="entry name" value="3-CHLOROBENZOATE-3,4-DIOXYGENASE"/>
    <property type="match status" value="1"/>
</dbReference>
<dbReference type="SUPFAM" id="SSF50022">
    <property type="entry name" value="ISP domain"/>
    <property type="match status" value="1"/>
</dbReference>
<dbReference type="EC" id="1.14.13.-" evidence="7"/>
<keyword evidence="8" id="KW-1185">Reference proteome</keyword>
<comment type="caution">
    <text evidence="7">The sequence shown here is derived from an EMBL/GenBank/DDBJ whole genome shotgun (WGS) entry which is preliminary data.</text>
</comment>
<dbReference type="Pfam" id="PF00355">
    <property type="entry name" value="Rieske"/>
    <property type="match status" value="1"/>
</dbReference>
<dbReference type="Gene3D" id="2.102.10.10">
    <property type="entry name" value="Rieske [2Fe-2S] iron-sulphur domain"/>
    <property type="match status" value="1"/>
</dbReference>
<dbReference type="InterPro" id="IPR044043">
    <property type="entry name" value="VanA_C_cat"/>
</dbReference>
<dbReference type="InterPro" id="IPR050584">
    <property type="entry name" value="Cholesterol_7-desaturase"/>
</dbReference>
<dbReference type="RefSeq" id="WP_282906856.1">
    <property type="nucleotide sequence ID" value="NZ_JAGRPV010000001.1"/>
</dbReference>
<evidence type="ECO:0000313" key="8">
    <source>
        <dbReference type="Proteomes" id="UP001161691"/>
    </source>
</evidence>
<dbReference type="Pfam" id="PF19112">
    <property type="entry name" value="VanA_C"/>
    <property type="match status" value="1"/>
</dbReference>
<keyword evidence="3 7" id="KW-0560">Oxidoreductase</keyword>
<protein>
    <submittedName>
        <fullName evidence="7">Aromatic ring-hydroxylating dioxygenase subunit alpha</fullName>
        <ecNumber evidence="7">1.14.13.-</ecNumber>
    </submittedName>
</protein>
<keyword evidence="5" id="KW-0411">Iron-sulfur</keyword>
<name>A0ABT6TBV3_9BACL</name>
<dbReference type="InterPro" id="IPR017941">
    <property type="entry name" value="Rieske_2Fe-2S"/>
</dbReference>
<dbReference type="GO" id="GO:0051213">
    <property type="term" value="F:dioxygenase activity"/>
    <property type="evidence" value="ECO:0007669"/>
    <property type="project" value="UniProtKB-KW"/>
</dbReference>
<keyword evidence="1" id="KW-0001">2Fe-2S</keyword>
<dbReference type="PANTHER" id="PTHR21266">
    <property type="entry name" value="IRON-SULFUR DOMAIN CONTAINING PROTEIN"/>
    <property type="match status" value="1"/>
</dbReference>
<gene>
    <name evidence="7" type="ORF">KB449_02515</name>
</gene>
<proteinExistence type="predicted"/>
<keyword evidence="4" id="KW-0408">Iron</keyword>
<dbReference type="EMBL" id="JAGRPV010000001">
    <property type="protein sequence ID" value="MDI4643810.1"/>
    <property type="molecule type" value="Genomic_DNA"/>
</dbReference>
<evidence type="ECO:0000256" key="2">
    <source>
        <dbReference type="ARBA" id="ARBA00022723"/>
    </source>
</evidence>
<evidence type="ECO:0000313" key="7">
    <source>
        <dbReference type="EMBL" id="MDI4643810.1"/>
    </source>
</evidence>
<evidence type="ECO:0000259" key="6">
    <source>
        <dbReference type="PROSITE" id="PS51296"/>
    </source>
</evidence>
<evidence type="ECO:0000256" key="3">
    <source>
        <dbReference type="ARBA" id="ARBA00023002"/>
    </source>
</evidence>
<keyword evidence="7" id="KW-0223">Dioxygenase</keyword>
<feature type="domain" description="Rieske" evidence="6">
    <location>
        <begin position="12"/>
        <end position="115"/>
    </location>
</feature>
<dbReference type="InterPro" id="IPR015881">
    <property type="entry name" value="ARHD_Rieske_2Fe_2S"/>
</dbReference>
<dbReference type="PROSITE" id="PS51296">
    <property type="entry name" value="RIESKE"/>
    <property type="match status" value="1"/>
</dbReference>
<reference evidence="7" key="1">
    <citation type="submission" date="2023-04" db="EMBL/GenBank/DDBJ databases">
        <title>Comparative genomic analysis of Cohnella hashimotonis sp. nov., isolated from the International Space Station.</title>
        <authorList>
            <person name="Venkateswaran K."/>
            <person name="Simpson A."/>
        </authorList>
    </citation>
    <scope>NUCLEOTIDE SEQUENCE</scope>
    <source>
        <strain evidence="7">F6_2S_P_1</strain>
    </source>
</reference>
<keyword evidence="2" id="KW-0479">Metal-binding</keyword>
<dbReference type="Gene3D" id="3.90.380.10">
    <property type="entry name" value="Naphthalene 1,2-dioxygenase Alpha Subunit, Chain A, domain 1"/>
    <property type="match status" value="1"/>
</dbReference>
<evidence type="ECO:0000256" key="4">
    <source>
        <dbReference type="ARBA" id="ARBA00023004"/>
    </source>
</evidence>
<dbReference type="SUPFAM" id="SSF55961">
    <property type="entry name" value="Bet v1-like"/>
    <property type="match status" value="1"/>
</dbReference>
<organism evidence="7 8">
    <name type="scientific">Cohnella hashimotonis</name>
    <dbReference type="NCBI Taxonomy" id="2826895"/>
    <lineage>
        <taxon>Bacteria</taxon>
        <taxon>Bacillati</taxon>
        <taxon>Bacillota</taxon>
        <taxon>Bacilli</taxon>
        <taxon>Bacillales</taxon>
        <taxon>Paenibacillaceae</taxon>
        <taxon>Cohnella</taxon>
    </lineage>
</organism>